<comment type="caution">
    <text evidence="1">The sequence shown here is derived from an EMBL/GenBank/DDBJ whole genome shotgun (WGS) entry which is preliminary data.</text>
</comment>
<reference evidence="2" key="1">
    <citation type="journal article" date="2016" name="Nat. Commun.">
        <title>The Gonium pectorale genome demonstrates co-option of cell cycle regulation during the evolution of multicellularity.</title>
        <authorList>
            <person name="Hanschen E.R."/>
            <person name="Marriage T.N."/>
            <person name="Ferris P.J."/>
            <person name="Hamaji T."/>
            <person name="Toyoda A."/>
            <person name="Fujiyama A."/>
            <person name="Neme R."/>
            <person name="Noguchi H."/>
            <person name="Minakuchi Y."/>
            <person name="Suzuki M."/>
            <person name="Kawai-Toyooka H."/>
            <person name="Smith D.R."/>
            <person name="Sparks H."/>
            <person name="Anderson J."/>
            <person name="Bakaric R."/>
            <person name="Luria V."/>
            <person name="Karger A."/>
            <person name="Kirschner M.W."/>
            <person name="Durand P.M."/>
            <person name="Michod R.E."/>
            <person name="Nozaki H."/>
            <person name="Olson B.J."/>
        </authorList>
    </citation>
    <scope>NUCLEOTIDE SEQUENCE [LARGE SCALE GENOMIC DNA]</scope>
    <source>
        <strain evidence="2">NIES-2863</strain>
    </source>
</reference>
<accession>A0A150G1Q8</accession>
<organism evidence="1 2">
    <name type="scientific">Gonium pectorale</name>
    <name type="common">Green alga</name>
    <dbReference type="NCBI Taxonomy" id="33097"/>
    <lineage>
        <taxon>Eukaryota</taxon>
        <taxon>Viridiplantae</taxon>
        <taxon>Chlorophyta</taxon>
        <taxon>core chlorophytes</taxon>
        <taxon>Chlorophyceae</taxon>
        <taxon>CS clade</taxon>
        <taxon>Chlamydomonadales</taxon>
        <taxon>Volvocaceae</taxon>
        <taxon>Gonium</taxon>
    </lineage>
</organism>
<dbReference type="AlphaFoldDB" id="A0A150G1Q8"/>
<dbReference type="GO" id="GO:0071944">
    <property type="term" value="C:cell periphery"/>
    <property type="evidence" value="ECO:0007669"/>
    <property type="project" value="TreeGrafter"/>
</dbReference>
<gene>
    <name evidence="1" type="ORF">GPECTOR_81g204</name>
</gene>
<protein>
    <recommendedName>
        <fullName evidence="3">Ankyrin repeat domain-containing protein</fullName>
    </recommendedName>
</protein>
<dbReference type="GO" id="GO:0005783">
    <property type="term" value="C:endoplasmic reticulum"/>
    <property type="evidence" value="ECO:0007669"/>
    <property type="project" value="TreeGrafter"/>
</dbReference>
<evidence type="ECO:0000313" key="1">
    <source>
        <dbReference type="EMBL" id="KXZ43754.1"/>
    </source>
</evidence>
<dbReference type="GO" id="GO:0030149">
    <property type="term" value="P:sphingolipid catabolic process"/>
    <property type="evidence" value="ECO:0007669"/>
    <property type="project" value="TreeGrafter"/>
</dbReference>
<dbReference type="PANTHER" id="PTHR12393:SF6">
    <property type="entry name" value="SPHINGOMYELIN PHOSPHODIESTERASE 2"/>
    <property type="match status" value="1"/>
</dbReference>
<proteinExistence type="predicted"/>
<dbReference type="PANTHER" id="PTHR12393">
    <property type="entry name" value="SPHINGOMYELIN PHOSPHODIESTERASE RELATED"/>
    <property type="match status" value="1"/>
</dbReference>
<dbReference type="OrthoDB" id="540955at2759"/>
<sequence length="413" mass="44708">MAAPEREVGALGDAALPLPNIWLPELVERYANSLHPYDVTCTLRAVDKATAEQFRGRPQFASVRLSQPTPPQAFAARWAPPGAMRDLNLEQRKQLLRPTAVSGVVANLEVALEAVGWVPDWQQLSDLLKAAAAAGRADSVRGHSELADWLLQKQRLEGPIGPGDSLAPLSSRTVRQLPVVVWAVDVLGAAVRAAALAKAAAERCDLEVLTWLRQRGCPLKSEVVALAAAQNGQLPVLAWASEELGAQVQSAALMDAAAASGRVELMAWLRKRGCPWGADTLPKAIGSGCCEAALDWLAEQGCPMREDGAPYLAAARNNDLATLRCLARLDCPWGPASGPGAVFEMSLGPFNCRPIPVLRLLAELGFPMDWEHILEKSFRHGWDVPKWVREWLAAAVAQWQQRQQPCPEARKAV</sequence>
<dbReference type="Proteomes" id="UP000075714">
    <property type="component" value="Unassembled WGS sequence"/>
</dbReference>
<keyword evidence="2" id="KW-1185">Reference proteome</keyword>
<dbReference type="GO" id="GO:0016020">
    <property type="term" value="C:membrane"/>
    <property type="evidence" value="ECO:0007669"/>
    <property type="project" value="TreeGrafter"/>
</dbReference>
<dbReference type="EMBL" id="LSYV01000082">
    <property type="protein sequence ID" value="KXZ43754.1"/>
    <property type="molecule type" value="Genomic_DNA"/>
</dbReference>
<evidence type="ECO:0008006" key="3">
    <source>
        <dbReference type="Google" id="ProtNLM"/>
    </source>
</evidence>
<evidence type="ECO:0000313" key="2">
    <source>
        <dbReference type="Proteomes" id="UP000075714"/>
    </source>
</evidence>
<dbReference type="GO" id="GO:0046513">
    <property type="term" value="P:ceramide biosynthetic process"/>
    <property type="evidence" value="ECO:0007669"/>
    <property type="project" value="TreeGrafter"/>
</dbReference>
<dbReference type="GO" id="GO:0004620">
    <property type="term" value="F:phospholipase activity"/>
    <property type="evidence" value="ECO:0007669"/>
    <property type="project" value="TreeGrafter"/>
</dbReference>
<name>A0A150G1Q8_GONPE</name>